<evidence type="ECO:0000313" key="4">
    <source>
        <dbReference type="Proteomes" id="UP000283993"/>
    </source>
</evidence>
<dbReference type="PANTHER" id="PTHR31793:SF27">
    <property type="entry name" value="NOVEL THIOESTERASE SUPERFAMILY DOMAIN AND SAPOSIN A-TYPE DOMAIN CONTAINING PROTEIN (0610012H03RIK)"/>
    <property type="match status" value="1"/>
</dbReference>
<proteinExistence type="inferred from homology"/>
<keyword evidence="4" id="KW-1185">Reference proteome</keyword>
<evidence type="ECO:0008006" key="5">
    <source>
        <dbReference type="Google" id="ProtNLM"/>
    </source>
</evidence>
<dbReference type="GO" id="GO:0047617">
    <property type="term" value="F:fatty acyl-CoA hydrolase activity"/>
    <property type="evidence" value="ECO:0007669"/>
    <property type="project" value="TreeGrafter"/>
</dbReference>
<accession>A0A423PYA4</accession>
<dbReference type="AlphaFoldDB" id="A0A423PYA4"/>
<dbReference type="CDD" id="cd00586">
    <property type="entry name" value="4HBT"/>
    <property type="match status" value="1"/>
</dbReference>
<dbReference type="EMBL" id="AYKH01000001">
    <property type="protein sequence ID" value="ROO30569.1"/>
    <property type="molecule type" value="Genomic_DNA"/>
</dbReference>
<organism evidence="3 4">
    <name type="scientific">Salinisphaera orenii MK-B5</name>
    <dbReference type="NCBI Taxonomy" id="856730"/>
    <lineage>
        <taxon>Bacteria</taxon>
        <taxon>Pseudomonadati</taxon>
        <taxon>Pseudomonadota</taxon>
        <taxon>Gammaproteobacteria</taxon>
        <taxon>Salinisphaerales</taxon>
        <taxon>Salinisphaeraceae</taxon>
        <taxon>Salinisphaera</taxon>
    </lineage>
</organism>
<dbReference type="Proteomes" id="UP000283993">
    <property type="component" value="Unassembled WGS sequence"/>
</dbReference>
<protein>
    <recommendedName>
        <fullName evidence="5">Thioesterase</fullName>
    </recommendedName>
</protein>
<dbReference type="PANTHER" id="PTHR31793">
    <property type="entry name" value="4-HYDROXYBENZOYL-COA THIOESTERASE FAMILY MEMBER"/>
    <property type="match status" value="1"/>
</dbReference>
<evidence type="ECO:0000256" key="1">
    <source>
        <dbReference type="ARBA" id="ARBA00005953"/>
    </source>
</evidence>
<comment type="caution">
    <text evidence="3">The sequence shown here is derived from an EMBL/GenBank/DDBJ whole genome shotgun (WGS) entry which is preliminary data.</text>
</comment>
<dbReference type="RefSeq" id="WP_123629698.1">
    <property type="nucleotide sequence ID" value="NZ_AYKH01000001.1"/>
</dbReference>
<dbReference type="Gene3D" id="3.10.129.10">
    <property type="entry name" value="Hotdog Thioesterase"/>
    <property type="match status" value="1"/>
</dbReference>
<sequence length="146" mass="16940">MRQPTRSDYAHYVAIKVKWGEMDSLGHVNNTVFYRYSEDGRIDYMHTIADDGDTQISDGPLLADLRCSFRQQLRFPADVEIGTRVKRIGRASFELEQCLFYAETDDVIAVYDTVVVWFDFGAQTSMRVPETVRERIRTLEHVPPEE</sequence>
<gene>
    <name evidence="3" type="ORF">SAOR_00140</name>
</gene>
<dbReference type="Pfam" id="PF13279">
    <property type="entry name" value="4HBT_2"/>
    <property type="match status" value="1"/>
</dbReference>
<dbReference type="SUPFAM" id="SSF54637">
    <property type="entry name" value="Thioesterase/thiol ester dehydrase-isomerase"/>
    <property type="match status" value="1"/>
</dbReference>
<comment type="similarity">
    <text evidence="1">Belongs to the 4-hydroxybenzoyl-CoA thioesterase family.</text>
</comment>
<dbReference type="InterPro" id="IPR029069">
    <property type="entry name" value="HotDog_dom_sf"/>
</dbReference>
<evidence type="ECO:0000256" key="2">
    <source>
        <dbReference type="ARBA" id="ARBA00022801"/>
    </source>
</evidence>
<name>A0A423PYA4_9GAMM</name>
<reference evidence="3 4" key="1">
    <citation type="submission" date="2013-10" db="EMBL/GenBank/DDBJ databases">
        <title>Salinisphaera orenii MK-B5 Genome Sequencing.</title>
        <authorList>
            <person name="Lai Q."/>
            <person name="Li C."/>
            <person name="Shao Z."/>
        </authorList>
    </citation>
    <scope>NUCLEOTIDE SEQUENCE [LARGE SCALE GENOMIC DNA]</scope>
    <source>
        <strain evidence="3 4">MK-B5</strain>
    </source>
</reference>
<dbReference type="InterPro" id="IPR050563">
    <property type="entry name" value="4-hydroxybenzoyl-CoA_TE"/>
</dbReference>
<keyword evidence="2" id="KW-0378">Hydrolase</keyword>
<evidence type="ECO:0000313" key="3">
    <source>
        <dbReference type="EMBL" id="ROO30569.1"/>
    </source>
</evidence>